<gene>
    <name evidence="5" type="ORF">BCR15_04330</name>
</gene>
<dbReference type="Pfam" id="PF00356">
    <property type="entry name" value="LacI"/>
    <property type="match status" value="1"/>
</dbReference>
<dbReference type="InterPro" id="IPR000843">
    <property type="entry name" value="HTH_LacI"/>
</dbReference>
<evidence type="ECO:0000313" key="6">
    <source>
        <dbReference type="Proteomes" id="UP000093501"/>
    </source>
</evidence>
<protein>
    <recommendedName>
        <fullName evidence="4">HTH lacI-type domain-containing protein</fullName>
    </recommendedName>
</protein>
<keyword evidence="2" id="KW-0238">DNA-binding</keyword>
<keyword evidence="6" id="KW-1185">Reference proteome</keyword>
<evidence type="ECO:0000256" key="2">
    <source>
        <dbReference type="ARBA" id="ARBA00023125"/>
    </source>
</evidence>
<organism evidence="5 6">
    <name type="scientific">Tessaracoccus lapidicaptus</name>
    <dbReference type="NCBI Taxonomy" id="1427523"/>
    <lineage>
        <taxon>Bacteria</taxon>
        <taxon>Bacillati</taxon>
        <taxon>Actinomycetota</taxon>
        <taxon>Actinomycetes</taxon>
        <taxon>Propionibacteriales</taxon>
        <taxon>Propionibacteriaceae</taxon>
        <taxon>Tessaracoccus</taxon>
    </lineage>
</organism>
<dbReference type="PROSITE" id="PS50932">
    <property type="entry name" value="HTH_LACI_2"/>
    <property type="match status" value="1"/>
</dbReference>
<dbReference type="SMART" id="SM00354">
    <property type="entry name" value="HTH_LACI"/>
    <property type="match status" value="1"/>
</dbReference>
<dbReference type="Gene3D" id="3.40.50.2300">
    <property type="match status" value="2"/>
</dbReference>
<dbReference type="InterPro" id="IPR028082">
    <property type="entry name" value="Peripla_BP_I"/>
</dbReference>
<dbReference type="GO" id="GO:0000976">
    <property type="term" value="F:transcription cis-regulatory region binding"/>
    <property type="evidence" value="ECO:0007669"/>
    <property type="project" value="TreeGrafter"/>
</dbReference>
<feature type="domain" description="HTH lacI-type" evidence="4">
    <location>
        <begin position="7"/>
        <end position="61"/>
    </location>
</feature>
<dbReference type="GO" id="GO:0003700">
    <property type="term" value="F:DNA-binding transcription factor activity"/>
    <property type="evidence" value="ECO:0007669"/>
    <property type="project" value="TreeGrafter"/>
</dbReference>
<dbReference type="InterPro" id="IPR046335">
    <property type="entry name" value="LacI/GalR-like_sensor"/>
</dbReference>
<evidence type="ECO:0000259" key="4">
    <source>
        <dbReference type="PROSITE" id="PS50932"/>
    </source>
</evidence>
<dbReference type="Pfam" id="PF13377">
    <property type="entry name" value="Peripla_BP_3"/>
    <property type="match status" value="1"/>
</dbReference>
<sequence length="341" mass="36453">MAKPGKVTLSDVAKAAGVSSGTVSNTINRPESVADATRRRVQAAIRQLGFVPNEGAARLRSGSSRLLGLVVPDIASSFYAEIAKGVARRAEEHGHAMLLFDTGDDLDREVRQLETLARHRSIGALIAPRMADERHLRRLRALDMHLVLIDRPASEHDGCSVSIDDVQGGRMAARHLVALGRRRLAFVAGPVGVPQAERRLQGFRDAVADEVSVEPAVVHADSSDFLGGGEAARALLAMDPRPDGVFCVNDQLAVGVVNELTRAGLRVPQDVAVVGYGDTSVARSASVPLTTVRQPMSDLGRAAVDHLIRESEGVAESRMHHHSSTVFQPSLVVRESAPLPE</sequence>
<dbReference type="PANTHER" id="PTHR30146:SF109">
    <property type="entry name" value="HTH-TYPE TRANSCRIPTIONAL REGULATOR GALS"/>
    <property type="match status" value="1"/>
</dbReference>
<name>A0A1C0AME2_9ACTN</name>
<evidence type="ECO:0000313" key="5">
    <source>
        <dbReference type="EMBL" id="OCL33866.1"/>
    </source>
</evidence>
<comment type="caution">
    <text evidence="5">The sequence shown here is derived from an EMBL/GenBank/DDBJ whole genome shotgun (WGS) entry which is preliminary data.</text>
</comment>
<keyword evidence="3" id="KW-0804">Transcription</keyword>
<dbReference type="SUPFAM" id="SSF53822">
    <property type="entry name" value="Periplasmic binding protein-like I"/>
    <property type="match status" value="1"/>
</dbReference>
<proteinExistence type="predicted"/>
<evidence type="ECO:0000256" key="1">
    <source>
        <dbReference type="ARBA" id="ARBA00023015"/>
    </source>
</evidence>
<dbReference type="Gene3D" id="1.10.260.40">
    <property type="entry name" value="lambda repressor-like DNA-binding domains"/>
    <property type="match status" value="1"/>
</dbReference>
<dbReference type="PANTHER" id="PTHR30146">
    <property type="entry name" value="LACI-RELATED TRANSCRIPTIONAL REPRESSOR"/>
    <property type="match status" value="1"/>
</dbReference>
<dbReference type="EMBL" id="MBQD01000021">
    <property type="protein sequence ID" value="OCL33866.1"/>
    <property type="molecule type" value="Genomic_DNA"/>
</dbReference>
<dbReference type="CDD" id="cd06293">
    <property type="entry name" value="PBP1_LacI-like"/>
    <property type="match status" value="1"/>
</dbReference>
<dbReference type="Proteomes" id="UP000093501">
    <property type="component" value="Unassembled WGS sequence"/>
</dbReference>
<keyword evidence="1" id="KW-0805">Transcription regulation</keyword>
<dbReference type="SUPFAM" id="SSF47413">
    <property type="entry name" value="lambda repressor-like DNA-binding domains"/>
    <property type="match status" value="1"/>
</dbReference>
<dbReference type="InterPro" id="IPR010982">
    <property type="entry name" value="Lambda_DNA-bd_dom_sf"/>
</dbReference>
<evidence type="ECO:0000256" key="3">
    <source>
        <dbReference type="ARBA" id="ARBA00023163"/>
    </source>
</evidence>
<accession>A0A1C0AME2</accession>
<dbReference type="AlphaFoldDB" id="A0A1C0AME2"/>
<dbReference type="CDD" id="cd01392">
    <property type="entry name" value="HTH_LacI"/>
    <property type="match status" value="1"/>
</dbReference>
<reference evidence="6" key="1">
    <citation type="submission" date="2016-07" db="EMBL/GenBank/DDBJ databases">
        <authorList>
            <person name="Florea S."/>
            <person name="Webb J.S."/>
            <person name="Jaromczyk J."/>
            <person name="Schardl C.L."/>
        </authorList>
    </citation>
    <scope>NUCLEOTIDE SEQUENCE [LARGE SCALE GENOMIC DNA]</scope>
    <source>
        <strain evidence="6">IPBSL-7</strain>
    </source>
</reference>